<evidence type="ECO:0000256" key="10">
    <source>
        <dbReference type="ARBA" id="ARBA00022805"/>
    </source>
</evidence>
<dbReference type="GO" id="GO:0034765">
    <property type="term" value="P:regulation of monoatomic ion transmembrane transport"/>
    <property type="evidence" value="ECO:0007669"/>
    <property type="project" value="InterPro"/>
</dbReference>
<evidence type="ECO:0000256" key="12">
    <source>
        <dbReference type="ARBA" id="ARBA00023114"/>
    </source>
</evidence>
<dbReference type="GO" id="GO:0015288">
    <property type="term" value="F:porin activity"/>
    <property type="evidence" value="ECO:0007669"/>
    <property type="project" value="UniProtKB-KW"/>
</dbReference>
<dbReference type="OrthoDB" id="1185978at2759"/>
<evidence type="ECO:0000256" key="11">
    <source>
        <dbReference type="ARBA" id="ARBA00023065"/>
    </source>
</evidence>
<dbReference type="PANTHER" id="PTHR35284:SF1">
    <property type="entry name" value="OUTER ENVELOPE PORE PROTEIN 24A, CHLOROPLASTIC-RELATED"/>
    <property type="match status" value="1"/>
</dbReference>
<keyword evidence="7" id="KW-0150">Chloroplast</keyword>
<dbReference type="EMBL" id="GL377578">
    <property type="protein sequence ID" value="EFJ29096.1"/>
    <property type="molecule type" value="Genomic_DNA"/>
</dbReference>
<dbReference type="Proteomes" id="UP000001514">
    <property type="component" value="Unassembled WGS sequence"/>
</dbReference>
<dbReference type="InterPro" id="IPR034626">
    <property type="entry name" value="OEP24"/>
</dbReference>
<evidence type="ECO:0000313" key="14">
    <source>
        <dbReference type="EMBL" id="EFJ29096.1"/>
    </source>
</evidence>
<dbReference type="AlphaFoldDB" id="D8RFD4"/>
<keyword evidence="8" id="KW-0934">Plastid</keyword>
<proteinExistence type="predicted"/>
<evidence type="ECO:0000256" key="5">
    <source>
        <dbReference type="ARBA" id="ARBA00022448"/>
    </source>
</evidence>
<keyword evidence="11" id="KW-0406">Ion transport</keyword>
<dbReference type="HOGENOM" id="CLU_077010_0_0_1"/>
<dbReference type="Gramene" id="EFJ29096">
    <property type="protein sequence ID" value="EFJ29096"/>
    <property type="gene ID" value="SELMODRAFT_231401"/>
</dbReference>
<dbReference type="GO" id="GO:0034426">
    <property type="term" value="C:etioplast membrane"/>
    <property type="evidence" value="ECO:0007669"/>
    <property type="project" value="UniProtKB-SubCell"/>
</dbReference>
<dbReference type="InParanoid" id="D8RFD4"/>
<dbReference type="FunCoup" id="D8RFD4">
    <property type="interactions" value="2232"/>
</dbReference>
<accession>D8RFD4</accession>
<keyword evidence="15" id="KW-1185">Reference proteome</keyword>
<comment type="function">
    <text evidence="1">High-conductance voltage-dependent solute channel with a slight selectivity for cations transporting triosephosphates, dicarboxylic acids, ATP, inorganic phosphate (Pi), sugars, and positively or negatively charged amino acids.</text>
</comment>
<dbReference type="eggNOG" id="ENOG502QUHD">
    <property type="taxonomic scope" value="Eukaryota"/>
</dbReference>
<keyword evidence="9" id="KW-0812">Transmembrane</keyword>
<evidence type="ECO:0000256" key="9">
    <source>
        <dbReference type="ARBA" id="ARBA00022692"/>
    </source>
</evidence>
<organism evidence="15">
    <name type="scientific">Selaginella moellendorffii</name>
    <name type="common">Spikemoss</name>
    <dbReference type="NCBI Taxonomy" id="88036"/>
    <lineage>
        <taxon>Eukaryota</taxon>
        <taxon>Viridiplantae</taxon>
        <taxon>Streptophyta</taxon>
        <taxon>Embryophyta</taxon>
        <taxon>Tracheophyta</taxon>
        <taxon>Lycopodiopsida</taxon>
        <taxon>Selaginellales</taxon>
        <taxon>Selaginellaceae</taxon>
        <taxon>Selaginella</taxon>
    </lineage>
</organism>
<sequence length="217" mass="23446">MRASIKSKYEGGAAGEAATATLALGVGDLKLKASCTDATFGSRSPGGLAAAGVSLGVEKPGCFIIDHELQPASTRFQFMSAANVAGKQVKLTYIHPQKRNATLLEATLAVDPRNKLTAKYSFASGKGQLKYFYQHPSRLTLEPAYDFGTESWSFSASKKMADCHTLKLAYEAHRKVLGVEWISDDPRLGPFKVAASANLDSSKPPKLLLEKTWNYEL</sequence>
<evidence type="ECO:0000313" key="15">
    <source>
        <dbReference type="Proteomes" id="UP000001514"/>
    </source>
</evidence>
<name>D8RFD4_SELML</name>
<evidence type="ECO:0000256" key="8">
    <source>
        <dbReference type="ARBA" id="ARBA00022640"/>
    </source>
</evidence>
<comment type="subcellular location">
    <subcellularLocation>
        <location evidence="2">Plastid</location>
        <location evidence="2">Chloroplast outer membrane</location>
        <topology evidence="2">Multi-pass membrane protein</topology>
    </subcellularLocation>
    <subcellularLocation>
        <location evidence="3">Plastid</location>
        <location evidence="3">Etioplast membrane</location>
        <topology evidence="3">Multi-pass membrane protein</topology>
    </subcellularLocation>
</comment>
<evidence type="ECO:0000256" key="7">
    <source>
        <dbReference type="ARBA" id="ARBA00022528"/>
    </source>
</evidence>
<evidence type="ECO:0000256" key="1">
    <source>
        <dbReference type="ARBA" id="ARBA00002327"/>
    </source>
</evidence>
<comment type="subunit">
    <text evidence="4">Homooligomers form large rather nonselective pores in plastidial outer membranes.</text>
</comment>
<protein>
    <recommendedName>
        <fullName evidence="16">Outer envelope pore protein 24, chloroplastic</fullName>
    </recommendedName>
</protein>
<dbReference type="STRING" id="88036.D8RFD4"/>
<reference evidence="14 15" key="1">
    <citation type="journal article" date="2011" name="Science">
        <title>The Selaginella genome identifies genetic changes associated with the evolution of vascular plants.</title>
        <authorList>
            <person name="Banks J.A."/>
            <person name="Nishiyama T."/>
            <person name="Hasebe M."/>
            <person name="Bowman J.L."/>
            <person name="Gribskov M."/>
            <person name="dePamphilis C."/>
            <person name="Albert V.A."/>
            <person name="Aono N."/>
            <person name="Aoyama T."/>
            <person name="Ambrose B.A."/>
            <person name="Ashton N.W."/>
            <person name="Axtell M.J."/>
            <person name="Barker E."/>
            <person name="Barker M.S."/>
            <person name="Bennetzen J.L."/>
            <person name="Bonawitz N.D."/>
            <person name="Chapple C."/>
            <person name="Cheng C."/>
            <person name="Correa L.G."/>
            <person name="Dacre M."/>
            <person name="DeBarry J."/>
            <person name="Dreyer I."/>
            <person name="Elias M."/>
            <person name="Engstrom E.M."/>
            <person name="Estelle M."/>
            <person name="Feng L."/>
            <person name="Finet C."/>
            <person name="Floyd S.K."/>
            <person name="Frommer W.B."/>
            <person name="Fujita T."/>
            <person name="Gramzow L."/>
            <person name="Gutensohn M."/>
            <person name="Harholt J."/>
            <person name="Hattori M."/>
            <person name="Heyl A."/>
            <person name="Hirai T."/>
            <person name="Hiwatashi Y."/>
            <person name="Ishikawa M."/>
            <person name="Iwata M."/>
            <person name="Karol K.G."/>
            <person name="Koehler B."/>
            <person name="Kolukisaoglu U."/>
            <person name="Kubo M."/>
            <person name="Kurata T."/>
            <person name="Lalonde S."/>
            <person name="Li K."/>
            <person name="Li Y."/>
            <person name="Litt A."/>
            <person name="Lyons E."/>
            <person name="Manning G."/>
            <person name="Maruyama T."/>
            <person name="Michael T.P."/>
            <person name="Mikami K."/>
            <person name="Miyazaki S."/>
            <person name="Morinaga S."/>
            <person name="Murata T."/>
            <person name="Mueller-Roeber B."/>
            <person name="Nelson D.R."/>
            <person name="Obara M."/>
            <person name="Oguri Y."/>
            <person name="Olmstead R.G."/>
            <person name="Onodera N."/>
            <person name="Petersen B.L."/>
            <person name="Pils B."/>
            <person name="Prigge M."/>
            <person name="Rensing S.A."/>
            <person name="Riano-Pachon D.M."/>
            <person name="Roberts A.W."/>
            <person name="Sato Y."/>
            <person name="Scheller H.V."/>
            <person name="Schulz B."/>
            <person name="Schulz C."/>
            <person name="Shakirov E.V."/>
            <person name="Shibagaki N."/>
            <person name="Shinohara N."/>
            <person name="Shippen D.E."/>
            <person name="Soerensen I."/>
            <person name="Sotooka R."/>
            <person name="Sugimoto N."/>
            <person name="Sugita M."/>
            <person name="Sumikawa N."/>
            <person name="Tanurdzic M."/>
            <person name="Theissen G."/>
            <person name="Ulvskov P."/>
            <person name="Wakazuki S."/>
            <person name="Weng J.K."/>
            <person name="Willats W.W."/>
            <person name="Wipf D."/>
            <person name="Wolf P.G."/>
            <person name="Yang L."/>
            <person name="Zimmer A.D."/>
            <person name="Zhu Q."/>
            <person name="Mitros T."/>
            <person name="Hellsten U."/>
            <person name="Loque D."/>
            <person name="Otillar R."/>
            <person name="Salamov A."/>
            <person name="Schmutz J."/>
            <person name="Shapiro H."/>
            <person name="Lindquist E."/>
            <person name="Lucas S."/>
            <person name="Rokhsar D."/>
            <person name="Grigoriev I.V."/>
        </authorList>
    </citation>
    <scope>NUCLEOTIDE SEQUENCE [LARGE SCALE GENOMIC DNA]</scope>
</reference>
<keyword evidence="6" id="KW-1134">Transmembrane beta strand</keyword>
<dbReference type="GO" id="GO:0022843">
    <property type="term" value="F:voltage-gated monoatomic cation channel activity"/>
    <property type="evidence" value="ECO:0007669"/>
    <property type="project" value="InterPro"/>
</dbReference>
<keyword evidence="10" id="KW-1002">Plastid outer membrane</keyword>
<evidence type="ECO:0008006" key="16">
    <source>
        <dbReference type="Google" id="ProtNLM"/>
    </source>
</evidence>
<gene>
    <name evidence="14" type="ORF">SELMODRAFT_231401</name>
</gene>
<evidence type="ECO:0000256" key="6">
    <source>
        <dbReference type="ARBA" id="ARBA00022452"/>
    </source>
</evidence>
<evidence type="ECO:0000256" key="13">
    <source>
        <dbReference type="ARBA" id="ARBA00023136"/>
    </source>
</evidence>
<dbReference type="KEGG" id="smo:SELMODRAFT_231401"/>
<dbReference type="OMA" id="AESTWNF"/>
<evidence type="ECO:0000256" key="3">
    <source>
        <dbReference type="ARBA" id="ARBA00004441"/>
    </source>
</evidence>
<dbReference type="GO" id="GO:0046930">
    <property type="term" value="C:pore complex"/>
    <property type="evidence" value="ECO:0007669"/>
    <property type="project" value="UniProtKB-KW"/>
</dbReference>
<keyword evidence="13" id="KW-0472">Membrane</keyword>
<dbReference type="GO" id="GO:0009707">
    <property type="term" value="C:chloroplast outer membrane"/>
    <property type="evidence" value="ECO:0007669"/>
    <property type="project" value="UniProtKB-SubCell"/>
</dbReference>
<evidence type="ECO:0000256" key="4">
    <source>
        <dbReference type="ARBA" id="ARBA00011593"/>
    </source>
</evidence>
<dbReference type="PANTHER" id="PTHR35284">
    <property type="entry name" value="OUTER ENVELOPE PORE PROTEIN 24A, CHLOROPLASTIC-RELATED"/>
    <property type="match status" value="1"/>
</dbReference>
<evidence type="ECO:0000256" key="2">
    <source>
        <dbReference type="ARBA" id="ARBA00004396"/>
    </source>
</evidence>
<keyword evidence="5" id="KW-0813">Transport</keyword>
<keyword evidence="12" id="KW-0626">Porin</keyword>